<keyword evidence="7" id="KW-1185">Reference proteome</keyword>
<gene>
    <name evidence="6" type="ORF">D9613_003652</name>
</gene>
<dbReference type="PANTHER" id="PTHR21240:SF31">
    <property type="entry name" value="AMIDOHYDROLASE FAMILY PROTEIN (AFU_ORTHOLOGUE AFUA_7G05840)"/>
    <property type="match status" value="1"/>
</dbReference>
<dbReference type="InterPro" id="IPR006680">
    <property type="entry name" value="Amidohydro-rel"/>
</dbReference>
<feature type="domain" description="Amidohydrolase-related" evidence="5">
    <location>
        <begin position="65"/>
        <end position="331"/>
    </location>
</feature>
<evidence type="ECO:0000256" key="4">
    <source>
        <dbReference type="SAM" id="SignalP"/>
    </source>
</evidence>
<dbReference type="GO" id="GO:0016831">
    <property type="term" value="F:carboxy-lyase activity"/>
    <property type="evidence" value="ECO:0007669"/>
    <property type="project" value="UniProtKB-KW"/>
</dbReference>
<comment type="similarity">
    <text evidence="3">Belongs to the metallo-dependent hydrolases superfamily.</text>
</comment>
<evidence type="ECO:0000256" key="1">
    <source>
        <dbReference type="ARBA" id="ARBA00022793"/>
    </source>
</evidence>
<evidence type="ECO:0000313" key="7">
    <source>
        <dbReference type="Proteomes" id="UP000521872"/>
    </source>
</evidence>
<keyword evidence="2 3" id="KW-0456">Lyase</keyword>
<dbReference type="InterPro" id="IPR032465">
    <property type="entry name" value="ACMSD"/>
</dbReference>
<comment type="caution">
    <text evidence="6">The sequence shown here is derived from an EMBL/GenBank/DDBJ whole genome shotgun (WGS) entry which is preliminary data.</text>
</comment>
<organism evidence="6 7">
    <name type="scientific">Agrocybe pediades</name>
    <dbReference type="NCBI Taxonomy" id="84607"/>
    <lineage>
        <taxon>Eukaryota</taxon>
        <taxon>Fungi</taxon>
        <taxon>Dikarya</taxon>
        <taxon>Basidiomycota</taxon>
        <taxon>Agaricomycotina</taxon>
        <taxon>Agaricomycetes</taxon>
        <taxon>Agaricomycetidae</taxon>
        <taxon>Agaricales</taxon>
        <taxon>Agaricineae</taxon>
        <taxon>Strophariaceae</taxon>
        <taxon>Agrocybe</taxon>
    </lineage>
</organism>
<evidence type="ECO:0000313" key="6">
    <source>
        <dbReference type="EMBL" id="KAF4611596.1"/>
    </source>
</evidence>
<evidence type="ECO:0000259" key="5">
    <source>
        <dbReference type="Pfam" id="PF04909"/>
    </source>
</evidence>
<dbReference type="AlphaFoldDB" id="A0A8H4QIW0"/>
<keyword evidence="4" id="KW-0732">Signal</keyword>
<feature type="signal peptide" evidence="4">
    <location>
        <begin position="1"/>
        <end position="21"/>
    </location>
</feature>
<dbReference type="Gene3D" id="3.20.20.140">
    <property type="entry name" value="Metal-dependent hydrolases"/>
    <property type="match status" value="1"/>
</dbReference>
<dbReference type="GO" id="GO:0019748">
    <property type="term" value="P:secondary metabolic process"/>
    <property type="evidence" value="ECO:0007669"/>
    <property type="project" value="TreeGrafter"/>
</dbReference>
<evidence type="ECO:0000256" key="2">
    <source>
        <dbReference type="ARBA" id="ARBA00023239"/>
    </source>
</evidence>
<feature type="chain" id="PRO_5034021711" description="Amidohydrolase-related domain-containing protein" evidence="4">
    <location>
        <begin position="22"/>
        <end position="354"/>
    </location>
</feature>
<dbReference type="GO" id="GO:0005829">
    <property type="term" value="C:cytosol"/>
    <property type="evidence" value="ECO:0007669"/>
    <property type="project" value="TreeGrafter"/>
</dbReference>
<dbReference type="SUPFAM" id="SSF51556">
    <property type="entry name" value="Metallo-dependent hydrolases"/>
    <property type="match status" value="1"/>
</dbReference>
<reference evidence="6 7" key="1">
    <citation type="submission" date="2019-12" db="EMBL/GenBank/DDBJ databases">
        <authorList>
            <person name="Floudas D."/>
            <person name="Bentzer J."/>
            <person name="Ahren D."/>
            <person name="Johansson T."/>
            <person name="Persson P."/>
            <person name="Tunlid A."/>
        </authorList>
    </citation>
    <scope>NUCLEOTIDE SEQUENCE [LARGE SCALE GENOMIC DNA]</scope>
    <source>
        <strain evidence="6 7">CBS 102.39</strain>
    </source>
</reference>
<dbReference type="PANTHER" id="PTHR21240">
    <property type="entry name" value="2-AMINO-3-CARBOXYLMUCONATE-6-SEMIALDEHYDE DECARBOXYLASE"/>
    <property type="match status" value="1"/>
</dbReference>
<dbReference type="InterPro" id="IPR032466">
    <property type="entry name" value="Metal_Hydrolase"/>
</dbReference>
<proteinExistence type="inferred from homology"/>
<sequence>MKMVSYPRVSIIFLFIGLVYGLTIQNNGGSIVIEEAWSIPELLGNATAAQNGTPSQLNANLLDIHNQRLAGMNANNVDYMVLSCAQPCIQGIADPDEAQQMAVNVNNILAASISNNTARFGGFASLAMHNATVAAMELERTITELGFLGAMLNDYQQSGSDGRTLLYYDQPAYDVFWQKVSDLNVPVYFHPRNNIDTIVNLMFAHAKFLEGPAQEFAVGLSNHILGLCVNGVFDRFPNLKIIVGHLGERIPSDLDRIDTQLLRQIPLGMPMKKNVTDYWHTNLFETTSGNFATELLKFHINQIGLDRILFSIDYPFVNIPDGTSWLEGLRSTMSPKHFHSLQRGLAEKILGLAD</sequence>
<evidence type="ECO:0000256" key="3">
    <source>
        <dbReference type="RuleBase" id="RU366045"/>
    </source>
</evidence>
<dbReference type="Proteomes" id="UP000521872">
    <property type="component" value="Unassembled WGS sequence"/>
</dbReference>
<name>A0A8H4QIW0_9AGAR</name>
<accession>A0A8H4QIW0</accession>
<protein>
    <recommendedName>
        <fullName evidence="5">Amidohydrolase-related domain-containing protein</fullName>
    </recommendedName>
</protein>
<dbReference type="GO" id="GO:0016787">
    <property type="term" value="F:hydrolase activity"/>
    <property type="evidence" value="ECO:0007669"/>
    <property type="project" value="InterPro"/>
</dbReference>
<dbReference type="EMBL" id="JAACJL010000057">
    <property type="protein sequence ID" value="KAF4611596.1"/>
    <property type="molecule type" value="Genomic_DNA"/>
</dbReference>
<keyword evidence="1 3" id="KW-0210">Decarboxylase</keyword>
<dbReference type="Pfam" id="PF04909">
    <property type="entry name" value="Amidohydro_2"/>
    <property type="match status" value="1"/>
</dbReference>